<accession>A0A8T2FR83</accession>
<organism evidence="1 2">
    <name type="scientific">Arabidopsis thaliana x Arabidopsis arenosa</name>
    <dbReference type="NCBI Taxonomy" id="1240361"/>
    <lineage>
        <taxon>Eukaryota</taxon>
        <taxon>Viridiplantae</taxon>
        <taxon>Streptophyta</taxon>
        <taxon>Embryophyta</taxon>
        <taxon>Tracheophyta</taxon>
        <taxon>Spermatophyta</taxon>
        <taxon>Magnoliopsida</taxon>
        <taxon>eudicotyledons</taxon>
        <taxon>Gunneridae</taxon>
        <taxon>Pentapetalae</taxon>
        <taxon>rosids</taxon>
        <taxon>malvids</taxon>
        <taxon>Brassicales</taxon>
        <taxon>Brassicaceae</taxon>
        <taxon>Camelineae</taxon>
        <taxon>Arabidopsis</taxon>
    </lineage>
</organism>
<dbReference type="Proteomes" id="UP000694240">
    <property type="component" value="Chromosome 2"/>
</dbReference>
<gene>
    <name evidence="1" type="ORF">ISN45_At02g030730</name>
</gene>
<evidence type="ECO:0000313" key="2">
    <source>
        <dbReference type="Proteomes" id="UP000694240"/>
    </source>
</evidence>
<reference evidence="1 2" key="1">
    <citation type="submission" date="2020-12" db="EMBL/GenBank/DDBJ databases">
        <title>Concerted genomic and epigenomic changes stabilize Arabidopsis allopolyploids.</title>
        <authorList>
            <person name="Chen Z."/>
        </authorList>
    </citation>
    <scope>NUCLEOTIDE SEQUENCE [LARGE SCALE GENOMIC DNA]</scope>
    <source>
        <strain evidence="1">Allo738</strain>
        <tissue evidence="1">Leaf</tissue>
    </source>
</reference>
<proteinExistence type="predicted"/>
<protein>
    <submittedName>
        <fullName evidence="1">Uncharacterized protein</fullName>
    </submittedName>
</protein>
<evidence type="ECO:0000313" key="1">
    <source>
        <dbReference type="EMBL" id="KAG7638658.1"/>
    </source>
</evidence>
<dbReference type="EMBL" id="JAEFBK010000002">
    <property type="protein sequence ID" value="KAG7638658.1"/>
    <property type="molecule type" value="Genomic_DNA"/>
</dbReference>
<comment type="caution">
    <text evidence="1">The sequence shown here is derived from an EMBL/GenBank/DDBJ whole genome shotgun (WGS) entry which is preliminary data.</text>
</comment>
<dbReference type="AlphaFoldDB" id="A0A8T2FR83"/>
<keyword evidence="2" id="KW-1185">Reference proteome</keyword>
<name>A0A8T2FR83_9BRAS</name>
<sequence>MFIKNKQLRLLLAITYYKLWKFNGGGRAKERDHFGGMHQLRMWSSSNEIYPPLFIAIPKS</sequence>